<dbReference type="PANTHER" id="PTHR33169">
    <property type="entry name" value="PADR-FAMILY TRANSCRIPTIONAL REGULATOR"/>
    <property type="match status" value="1"/>
</dbReference>
<dbReference type="PANTHER" id="PTHR33169:SF14">
    <property type="entry name" value="TRANSCRIPTIONAL REGULATOR RV3488"/>
    <property type="match status" value="1"/>
</dbReference>
<evidence type="ECO:0000313" key="2">
    <source>
        <dbReference type="Proteomes" id="UP000515561"/>
    </source>
</evidence>
<reference evidence="1 2" key="1">
    <citation type="journal article" date="2016" name="Int. J. Syst. Evol. Microbiol.">
        <title>Descriptions of Anaerotaenia torta gen. nov., sp. nov. and Anaerocolumna cellulosilytica gen. nov., sp. nov. isolated from a methanogenic reactor of cattle waste.</title>
        <authorList>
            <person name="Uek A."/>
            <person name="Ohtaki Y."/>
            <person name="Kaku N."/>
            <person name="Ueki K."/>
        </authorList>
    </citation>
    <scope>NUCLEOTIDE SEQUENCE [LARGE SCALE GENOMIC DNA]</scope>
    <source>
        <strain evidence="1 2">SN021</strain>
    </source>
</reference>
<evidence type="ECO:0000313" key="1">
    <source>
        <dbReference type="EMBL" id="BCJ94259.1"/>
    </source>
</evidence>
<dbReference type="Proteomes" id="UP000515561">
    <property type="component" value="Chromosome"/>
</dbReference>
<organism evidence="1 2">
    <name type="scientific">Anaerocolumna cellulosilytica</name>
    <dbReference type="NCBI Taxonomy" id="433286"/>
    <lineage>
        <taxon>Bacteria</taxon>
        <taxon>Bacillati</taxon>
        <taxon>Bacillota</taxon>
        <taxon>Clostridia</taxon>
        <taxon>Lachnospirales</taxon>
        <taxon>Lachnospiraceae</taxon>
        <taxon>Anaerocolumna</taxon>
    </lineage>
</organism>
<dbReference type="Gene3D" id="1.10.10.10">
    <property type="entry name" value="Winged helix-like DNA-binding domain superfamily/Winged helix DNA-binding domain"/>
    <property type="match status" value="1"/>
</dbReference>
<dbReference type="InterPro" id="IPR052509">
    <property type="entry name" value="Metal_resp_DNA-bind_regulator"/>
</dbReference>
<proteinExistence type="predicted"/>
<dbReference type="InterPro" id="IPR036388">
    <property type="entry name" value="WH-like_DNA-bd_sf"/>
</dbReference>
<dbReference type="Pfam" id="PF03551">
    <property type="entry name" value="PadR"/>
    <property type="match status" value="1"/>
</dbReference>
<protein>
    <submittedName>
        <fullName evidence="1">PadR family transcriptional regulator</fullName>
    </submittedName>
</protein>
<name>A0A6S6QYW9_9FIRM</name>
<dbReference type="InterPro" id="IPR005149">
    <property type="entry name" value="Tscrpt_reg_PadR_N"/>
</dbReference>
<dbReference type="AlphaFoldDB" id="A0A6S6QYW9"/>
<dbReference type="SUPFAM" id="SSF46785">
    <property type="entry name" value="Winged helix' DNA-binding domain"/>
    <property type="match status" value="1"/>
</dbReference>
<gene>
    <name evidence="1" type="ORF">acsn021_18280</name>
</gene>
<dbReference type="InterPro" id="IPR036390">
    <property type="entry name" value="WH_DNA-bd_sf"/>
</dbReference>
<keyword evidence="2" id="KW-1185">Reference proteome</keyword>
<accession>A0A6S6QYW9</accession>
<dbReference type="EMBL" id="AP023367">
    <property type="protein sequence ID" value="BCJ94259.1"/>
    <property type="molecule type" value="Genomic_DNA"/>
</dbReference>
<dbReference type="KEGG" id="acel:acsn021_18280"/>
<sequence>MTDILLILKLLEEKDMYGYQMIEALAKKSDDAFSLKAGTLYPILHGLEKDGVVEAYDENADSARVRIYYHLTQKGKKLLQDKKQEWKVYSGAVNKILEGGISYAAT</sequence>
<dbReference type="RefSeq" id="WP_184091190.1">
    <property type="nucleotide sequence ID" value="NZ_AP023367.1"/>
</dbReference>